<protein>
    <submittedName>
        <fullName evidence="6">Tricarballylate dehydrogenase</fullName>
    </submittedName>
</protein>
<dbReference type="SUPFAM" id="SSF51905">
    <property type="entry name" value="FAD/NAD(P)-binding domain"/>
    <property type="match status" value="1"/>
</dbReference>
<dbReference type="Gene3D" id="3.50.50.60">
    <property type="entry name" value="FAD/NAD(P)-binding domain"/>
    <property type="match status" value="1"/>
</dbReference>
<evidence type="ECO:0000259" key="5">
    <source>
        <dbReference type="Pfam" id="PF00890"/>
    </source>
</evidence>
<evidence type="ECO:0000256" key="2">
    <source>
        <dbReference type="ARBA" id="ARBA00022630"/>
    </source>
</evidence>
<keyword evidence="7" id="KW-1185">Reference proteome</keyword>
<feature type="domain" description="FAD-dependent oxidoreductase 2 FAD-binding" evidence="5">
    <location>
        <begin position="5"/>
        <end position="471"/>
    </location>
</feature>
<organism evidence="6 7">
    <name type="scientific">Cupriavidus lacunae</name>
    <dbReference type="NCBI Taxonomy" id="2666307"/>
    <lineage>
        <taxon>Bacteria</taxon>
        <taxon>Pseudomonadati</taxon>
        <taxon>Pseudomonadota</taxon>
        <taxon>Betaproteobacteria</taxon>
        <taxon>Burkholderiales</taxon>
        <taxon>Burkholderiaceae</taxon>
        <taxon>Cupriavidus</taxon>
    </lineage>
</organism>
<accession>A0A370NLW4</accession>
<comment type="caution">
    <text evidence="6">The sequence shown here is derived from an EMBL/GenBank/DDBJ whole genome shotgun (WGS) entry which is preliminary data.</text>
</comment>
<dbReference type="Pfam" id="PF00890">
    <property type="entry name" value="FAD_binding_2"/>
    <property type="match status" value="1"/>
</dbReference>
<dbReference type="InterPro" id="IPR050315">
    <property type="entry name" value="FAD-oxidoreductase_2"/>
</dbReference>
<evidence type="ECO:0000313" key="6">
    <source>
        <dbReference type="EMBL" id="RDK06596.1"/>
    </source>
</evidence>
<keyword evidence="4" id="KW-0560">Oxidoreductase</keyword>
<dbReference type="NCBIfam" id="NF006130">
    <property type="entry name" value="PRK08274.1"/>
    <property type="match status" value="1"/>
</dbReference>
<dbReference type="PANTHER" id="PTHR43400">
    <property type="entry name" value="FUMARATE REDUCTASE"/>
    <property type="match status" value="1"/>
</dbReference>
<dbReference type="AlphaFoldDB" id="A0A370NLW4"/>
<gene>
    <name evidence="6" type="ORF">DN412_30640</name>
</gene>
<evidence type="ECO:0000256" key="4">
    <source>
        <dbReference type="ARBA" id="ARBA00023002"/>
    </source>
</evidence>
<dbReference type="InterPro" id="IPR003953">
    <property type="entry name" value="FAD-dep_OxRdtase_2_FAD-bd"/>
</dbReference>
<evidence type="ECO:0000313" key="7">
    <source>
        <dbReference type="Proteomes" id="UP000255165"/>
    </source>
</evidence>
<dbReference type="SUPFAM" id="SSF56425">
    <property type="entry name" value="Succinate dehydrogenase/fumarate reductase flavoprotein, catalytic domain"/>
    <property type="match status" value="1"/>
</dbReference>
<dbReference type="Gene3D" id="3.90.700.10">
    <property type="entry name" value="Succinate dehydrogenase/fumarate reductase flavoprotein, catalytic domain"/>
    <property type="match status" value="1"/>
</dbReference>
<comment type="cofactor">
    <cofactor evidence="1">
        <name>FAD</name>
        <dbReference type="ChEBI" id="CHEBI:57692"/>
    </cofactor>
</comment>
<dbReference type="EMBL" id="QKWJ01000059">
    <property type="protein sequence ID" value="RDK06596.1"/>
    <property type="molecule type" value="Genomic_DNA"/>
</dbReference>
<dbReference type="RefSeq" id="WP_115215002.1">
    <property type="nucleotide sequence ID" value="NZ_QKWJ01000059.1"/>
</dbReference>
<name>A0A370NLW4_9BURK</name>
<keyword evidence="2" id="KW-0285">Flavoprotein</keyword>
<sequence>MNIFDVAVIGGGNAAMCAALSAHESGAQVVVIERAPRENRGGSSAFTGGAFRIAYQGNDDLKTLMPDLSEHELASSDFGTYAEDQFYTEAVAMSGYRADADVLDTVVSQSFPTMMWMRGHGVRFMPIYGRQSFKVDGKNKFWGGLTVEVSGGGLGLMQSLYARAEKLGLELRYGARACGLERQGDAWTITLEQDGQTSTLQARAVVLATGGFHANVRWRAQYLGPNWDLAKVRGSRYNTGDGIDMAMGAGAIAHGNWTGCHAVFYDLNAPAFGDINLLNQQKNYFNLGIVVNADGRRFVDEGLDFRNYTYSGMGARVLAQPGAVAWQVFDAKTVGLLPDEYRVKHATRLQADTLEELTAQMEGINQRGFLETVREFNEAIDQGVPFNPAVKDGRGTRGLAVPKSNWAHPLDTGPFVAYAVTCGITCTYAGVKVNPSGQVLDGNDLPLPGLYAAGEMVGGLYYVKYAGGIGLTAGSVLGRISGAHAAALARSA</sequence>
<dbReference type="PANTHER" id="PTHR43400:SF7">
    <property type="entry name" value="FAD-DEPENDENT OXIDOREDUCTASE 2 FAD BINDING DOMAIN-CONTAINING PROTEIN"/>
    <property type="match status" value="1"/>
</dbReference>
<dbReference type="InterPro" id="IPR027477">
    <property type="entry name" value="Succ_DH/fumarate_Rdtase_cat_sf"/>
</dbReference>
<dbReference type="Proteomes" id="UP000255165">
    <property type="component" value="Unassembled WGS sequence"/>
</dbReference>
<dbReference type="InterPro" id="IPR036188">
    <property type="entry name" value="FAD/NAD-bd_sf"/>
</dbReference>
<keyword evidence="3" id="KW-0274">FAD</keyword>
<dbReference type="GO" id="GO:0016491">
    <property type="term" value="F:oxidoreductase activity"/>
    <property type="evidence" value="ECO:0007669"/>
    <property type="project" value="UniProtKB-KW"/>
</dbReference>
<reference evidence="7" key="1">
    <citation type="submission" date="2018-06" db="EMBL/GenBank/DDBJ databases">
        <authorList>
            <person name="Feng T."/>
            <person name="Jeon C.O."/>
        </authorList>
    </citation>
    <scope>NUCLEOTIDE SEQUENCE [LARGE SCALE GENOMIC DNA]</scope>
    <source>
        <strain evidence="7">S23</strain>
    </source>
</reference>
<proteinExistence type="predicted"/>
<evidence type="ECO:0000256" key="3">
    <source>
        <dbReference type="ARBA" id="ARBA00022827"/>
    </source>
</evidence>
<evidence type="ECO:0000256" key="1">
    <source>
        <dbReference type="ARBA" id="ARBA00001974"/>
    </source>
</evidence>